<dbReference type="RefSeq" id="WP_264487638.1">
    <property type="nucleotide sequence ID" value="NZ_JAPDDT010000005.1"/>
</dbReference>
<dbReference type="Proteomes" id="UP001320876">
    <property type="component" value="Unassembled WGS sequence"/>
</dbReference>
<proteinExistence type="predicted"/>
<dbReference type="Pfam" id="PF00534">
    <property type="entry name" value="Glycos_transf_1"/>
    <property type="match status" value="1"/>
</dbReference>
<dbReference type="CDD" id="cd03801">
    <property type="entry name" value="GT4_PimA-like"/>
    <property type="match status" value="1"/>
</dbReference>
<reference evidence="2 3" key="1">
    <citation type="submission" date="2022-10" db="EMBL/GenBank/DDBJ databases">
        <title>Luteolibacter arcticus strain CCTCC AB 2014275, whole genome shotgun sequencing project.</title>
        <authorList>
            <person name="Zhao G."/>
            <person name="Shen L."/>
        </authorList>
    </citation>
    <scope>NUCLEOTIDE SEQUENCE [LARGE SCALE GENOMIC DNA]</scope>
    <source>
        <strain evidence="2 3">CCTCC AB 2014275</strain>
    </source>
</reference>
<comment type="caution">
    <text evidence="2">The sequence shown here is derived from an EMBL/GenBank/DDBJ whole genome shotgun (WGS) entry which is preliminary data.</text>
</comment>
<dbReference type="EMBL" id="JAPDDT010000005">
    <property type="protein sequence ID" value="MCW1923529.1"/>
    <property type="molecule type" value="Genomic_DNA"/>
</dbReference>
<dbReference type="PANTHER" id="PTHR45947:SF13">
    <property type="entry name" value="TRANSFERASE"/>
    <property type="match status" value="1"/>
</dbReference>
<gene>
    <name evidence="2" type="ORF">OKA05_13275</name>
</gene>
<dbReference type="InterPro" id="IPR001296">
    <property type="entry name" value="Glyco_trans_1"/>
</dbReference>
<evidence type="ECO:0000259" key="1">
    <source>
        <dbReference type="Pfam" id="PF00534"/>
    </source>
</evidence>
<organism evidence="2 3">
    <name type="scientific">Luteolibacter arcticus</name>
    <dbReference type="NCBI Taxonomy" id="1581411"/>
    <lineage>
        <taxon>Bacteria</taxon>
        <taxon>Pseudomonadati</taxon>
        <taxon>Verrucomicrobiota</taxon>
        <taxon>Verrucomicrobiia</taxon>
        <taxon>Verrucomicrobiales</taxon>
        <taxon>Verrucomicrobiaceae</taxon>
        <taxon>Luteolibacter</taxon>
    </lineage>
</organism>
<dbReference type="PANTHER" id="PTHR45947">
    <property type="entry name" value="SULFOQUINOVOSYL TRANSFERASE SQD2"/>
    <property type="match status" value="1"/>
</dbReference>
<feature type="domain" description="Glycosyl transferase family 1" evidence="1">
    <location>
        <begin position="209"/>
        <end position="353"/>
    </location>
</feature>
<accession>A0ABT3GJ60</accession>
<keyword evidence="3" id="KW-1185">Reference proteome</keyword>
<dbReference type="InterPro" id="IPR050194">
    <property type="entry name" value="Glycosyltransferase_grp1"/>
</dbReference>
<dbReference type="Gene3D" id="3.40.50.2000">
    <property type="entry name" value="Glycogen Phosphorylase B"/>
    <property type="match status" value="2"/>
</dbReference>
<name>A0ABT3GJ60_9BACT</name>
<sequence>MTGKKRCRIAILADFPWGALEGKATGRGGGQGCTWLPQLAERFADFTEFEIHWIVLDRRGASEIVLEQFGQHFHRLRASSMSVDLALGNLPARRILKKFLRRLKPDLVHAWGTELIYPAALRDFDGPTILSMQGVLTEYQKIGGLPQDWRWRRMVAGEPAMIRSATIVTCESEWGIARVKEIDPSAECRLVEYGVHPRFYEVPWQPTASEPYVLYVGGAGSRKGFDLLVEAMKILPGRTWELRLAGDEEMKHAVDAAGLKNVRCLGLLPWDVMQRELQGAWAFVLPTRGDTSPNSVKEARVIGLPVITSRHGGQAGYIVNGINGRIVDPLDAEGLAAALSDVMQDLDRAQALGRGHHEEDRAYLRPDRTAQGFAAIYRELANLP</sequence>
<protein>
    <submittedName>
        <fullName evidence="2">Glycosyltransferase family 4 protein</fullName>
    </submittedName>
</protein>
<dbReference type="SUPFAM" id="SSF53756">
    <property type="entry name" value="UDP-Glycosyltransferase/glycogen phosphorylase"/>
    <property type="match status" value="1"/>
</dbReference>
<evidence type="ECO:0000313" key="3">
    <source>
        <dbReference type="Proteomes" id="UP001320876"/>
    </source>
</evidence>
<evidence type="ECO:0000313" key="2">
    <source>
        <dbReference type="EMBL" id="MCW1923529.1"/>
    </source>
</evidence>